<evidence type="ECO:0000259" key="8">
    <source>
        <dbReference type="PROSITE" id="PS50928"/>
    </source>
</evidence>
<reference evidence="9 10" key="1">
    <citation type="submission" date="2019-02" db="EMBL/GenBank/DDBJ databases">
        <title>Genomic Encyclopedia of Type Strains, Phase IV (KMG-IV): sequencing the most valuable type-strain genomes for metagenomic binning, comparative biology and taxonomic classification.</title>
        <authorList>
            <person name="Goeker M."/>
        </authorList>
    </citation>
    <scope>NUCLEOTIDE SEQUENCE [LARGE SCALE GENOMIC DNA]</scope>
    <source>
        <strain evidence="9 10">DSM 16618</strain>
    </source>
</reference>
<dbReference type="Pfam" id="PF00528">
    <property type="entry name" value="BPD_transp_1"/>
    <property type="match status" value="1"/>
</dbReference>
<evidence type="ECO:0000256" key="3">
    <source>
        <dbReference type="ARBA" id="ARBA00022475"/>
    </source>
</evidence>
<dbReference type="PROSITE" id="PS50928">
    <property type="entry name" value="ABC_TM1"/>
    <property type="match status" value="1"/>
</dbReference>
<proteinExistence type="inferred from homology"/>
<dbReference type="PANTHER" id="PTHR43163:SF6">
    <property type="entry name" value="DIPEPTIDE TRANSPORT SYSTEM PERMEASE PROTEIN DPPB-RELATED"/>
    <property type="match status" value="1"/>
</dbReference>
<dbReference type="CDD" id="cd06261">
    <property type="entry name" value="TM_PBP2"/>
    <property type="match status" value="1"/>
</dbReference>
<gene>
    <name evidence="9" type="ORF">EV679_1121</name>
</gene>
<sequence>MDARGHLIRLMQHYLARRAAGLLATLAVATLLIFLALEVLPGNAAQMRLGPDAPPEAVAALSTHLGLDLPAWQRYLQWLSGLATGNLGESHAYGVPVASLITERMALTLPLSLAAMALTILLALAAGIYAALRHGRSGDLLVMGICQLGLAVPGFWLGILLIIIFAVQLQWFQAGGFPGWQDAPLASLQALVLPAIALALVQAAVLARITRAAVLDVLREDYVRTAMAKGLPRRQVVARHVLRNALIPILTIAGLQFAHLLAGAIVIENVFNLPGLGRLILQSIANRDLVVVRNAVLFLALMVICVNFLADLACGLADPRRRRAST</sequence>
<dbReference type="PANTHER" id="PTHR43163">
    <property type="entry name" value="DIPEPTIDE TRANSPORT SYSTEM PERMEASE PROTEIN DPPB-RELATED"/>
    <property type="match status" value="1"/>
</dbReference>
<evidence type="ECO:0000313" key="10">
    <source>
        <dbReference type="Proteomes" id="UP000292039"/>
    </source>
</evidence>
<feature type="domain" description="ABC transmembrane type-1" evidence="8">
    <location>
        <begin position="105"/>
        <end position="310"/>
    </location>
</feature>
<dbReference type="Pfam" id="PF19300">
    <property type="entry name" value="BPD_transp_1_N"/>
    <property type="match status" value="1"/>
</dbReference>
<dbReference type="GO" id="GO:0005886">
    <property type="term" value="C:plasma membrane"/>
    <property type="evidence" value="ECO:0007669"/>
    <property type="project" value="UniProtKB-SubCell"/>
</dbReference>
<evidence type="ECO:0000256" key="5">
    <source>
        <dbReference type="ARBA" id="ARBA00022989"/>
    </source>
</evidence>
<evidence type="ECO:0000256" key="6">
    <source>
        <dbReference type="ARBA" id="ARBA00023136"/>
    </source>
</evidence>
<dbReference type="EMBL" id="SGWZ01000001">
    <property type="protein sequence ID" value="RZS73914.1"/>
    <property type="molecule type" value="Genomic_DNA"/>
</dbReference>
<evidence type="ECO:0000313" key="9">
    <source>
        <dbReference type="EMBL" id="RZS73914.1"/>
    </source>
</evidence>
<feature type="transmembrane region" description="Helical" evidence="7">
    <location>
        <begin position="187"/>
        <end position="209"/>
    </location>
</feature>
<dbReference type="InterPro" id="IPR000515">
    <property type="entry name" value="MetI-like"/>
</dbReference>
<dbReference type="Gene3D" id="1.10.3720.10">
    <property type="entry name" value="MetI-like"/>
    <property type="match status" value="1"/>
</dbReference>
<evidence type="ECO:0000256" key="1">
    <source>
        <dbReference type="ARBA" id="ARBA00004651"/>
    </source>
</evidence>
<feature type="transmembrane region" description="Helical" evidence="7">
    <location>
        <begin position="20"/>
        <end position="40"/>
    </location>
</feature>
<evidence type="ECO:0000256" key="2">
    <source>
        <dbReference type="ARBA" id="ARBA00022448"/>
    </source>
</evidence>
<keyword evidence="5 7" id="KW-1133">Transmembrane helix</keyword>
<organism evidence="9 10">
    <name type="scientific">Kerstersia gyiorum</name>
    <dbReference type="NCBI Taxonomy" id="206506"/>
    <lineage>
        <taxon>Bacteria</taxon>
        <taxon>Pseudomonadati</taxon>
        <taxon>Pseudomonadota</taxon>
        <taxon>Betaproteobacteria</taxon>
        <taxon>Burkholderiales</taxon>
        <taxon>Alcaligenaceae</taxon>
        <taxon>Kerstersia</taxon>
    </lineage>
</organism>
<comment type="similarity">
    <text evidence="7">Belongs to the binding-protein-dependent transport system permease family.</text>
</comment>
<name>A0A4Q7MYL3_9BURK</name>
<evidence type="ECO:0000256" key="4">
    <source>
        <dbReference type="ARBA" id="ARBA00022692"/>
    </source>
</evidence>
<comment type="subcellular location">
    <subcellularLocation>
        <location evidence="1 7">Cell membrane</location>
        <topology evidence="1 7">Multi-pass membrane protein</topology>
    </subcellularLocation>
</comment>
<feature type="transmembrane region" description="Helical" evidence="7">
    <location>
        <begin position="109"/>
        <end position="132"/>
    </location>
</feature>
<keyword evidence="3" id="KW-1003">Cell membrane</keyword>
<dbReference type="AlphaFoldDB" id="A0A4Q7MYL3"/>
<keyword evidence="4 7" id="KW-0812">Transmembrane</keyword>
<protein>
    <submittedName>
        <fullName evidence="9">Peptide/nickel transport system permease protein</fullName>
    </submittedName>
</protein>
<feature type="transmembrane region" description="Helical" evidence="7">
    <location>
        <begin position="241"/>
        <end position="267"/>
    </location>
</feature>
<evidence type="ECO:0000256" key="7">
    <source>
        <dbReference type="RuleBase" id="RU363032"/>
    </source>
</evidence>
<comment type="caution">
    <text evidence="9">The sequence shown here is derived from an EMBL/GenBank/DDBJ whole genome shotgun (WGS) entry which is preliminary data.</text>
</comment>
<dbReference type="Proteomes" id="UP000292039">
    <property type="component" value="Unassembled WGS sequence"/>
</dbReference>
<feature type="transmembrane region" description="Helical" evidence="7">
    <location>
        <begin position="144"/>
        <end position="167"/>
    </location>
</feature>
<dbReference type="GO" id="GO:0071916">
    <property type="term" value="F:dipeptide transmembrane transporter activity"/>
    <property type="evidence" value="ECO:0007669"/>
    <property type="project" value="TreeGrafter"/>
</dbReference>
<feature type="transmembrane region" description="Helical" evidence="7">
    <location>
        <begin position="295"/>
        <end position="317"/>
    </location>
</feature>
<dbReference type="InterPro" id="IPR035906">
    <property type="entry name" value="MetI-like_sf"/>
</dbReference>
<keyword evidence="2 7" id="KW-0813">Transport</keyword>
<accession>A0A4Q7MYL3</accession>
<dbReference type="SUPFAM" id="SSF161098">
    <property type="entry name" value="MetI-like"/>
    <property type="match status" value="1"/>
</dbReference>
<dbReference type="InterPro" id="IPR045621">
    <property type="entry name" value="BPD_transp_1_N"/>
</dbReference>
<keyword evidence="6 7" id="KW-0472">Membrane</keyword>